<reference evidence="3 4" key="1">
    <citation type="submission" date="2024-01" db="EMBL/GenBank/DDBJ databases">
        <title>The genomes of 5 underutilized Papilionoideae crops provide insights into root nodulation and disease resistanc.</title>
        <authorList>
            <person name="Jiang F."/>
        </authorList>
    </citation>
    <scope>NUCLEOTIDE SEQUENCE [LARGE SCALE GENOMIC DNA]</scope>
    <source>
        <strain evidence="3">LVBAO_FW01</strain>
        <tissue evidence="3">Leaves</tissue>
    </source>
</reference>
<proteinExistence type="predicted"/>
<keyword evidence="1" id="KW-0812">Transmembrane</keyword>
<evidence type="ECO:0000313" key="2">
    <source>
        <dbReference type="EMBL" id="KAK7296105.1"/>
    </source>
</evidence>
<dbReference type="EMBL" id="JAYMYQ010000084">
    <property type="protein sequence ID" value="KAK7296105.1"/>
    <property type="molecule type" value="Genomic_DNA"/>
</dbReference>
<accession>A0AAN9JHT8</accession>
<organism evidence="3 4">
    <name type="scientific">Canavalia gladiata</name>
    <name type="common">Sword bean</name>
    <name type="synonym">Dolichos gladiatus</name>
    <dbReference type="NCBI Taxonomy" id="3824"/>
    <lineage>
        <taxon>Eukaryota</taxon>
        <taxon>Viridiplantae</taxon>
        <taxon>Streptophyta</taxon>
        <taxon>Embryophyta</taxon>
        <taxon>Tracheophyta</taxon>
        <taxon>Spermatophyta</taxon>
        <taxon>Magnoliopsida</taxon>
        <taxon>eudicotyledons</taxon>
        <taxon>Gunneridae</taxon>
        <taxon>Pentapetalae</taxon>
        <taxon>rosids</taxon>
        <taxon>fabids</taxon>
        <taxon>Fabales</taxon>
        <taxon>Fabaceae</taxon>
        <taxon>Papilionoideae</taxon>
        <taxon>50 kb inversion clade</taxon>
        <taxon>NPAAA clade</taxon>
        <taxon>indigoferoid/millettioid clade</taxon>
        <taxon>Phaseoleae</taxon>
        <taxon>Canavalia</taxon>
    </lineage>
</organism>
<protein>
    <submittedName>
        <fullName evidence="3">Uncharacterized protein</fullName>
    </submittedName>
</protein>
<gene>
    <name evidence="3" type="ORF">VNO77_46840</name>
    <name evidence="2" type="ORF">VNO77_50694</name>
</gene>
<evidence type="ECO:0000313" key="3">
    <source>
        <dbReference type="EMBL" id="KAK7298381.1"/>
    </source>
</evidence>
<sequence>MVHFTLRKRYKTYFQFSLVETLGGKTFSQRKKSTIVLTIGRSSLLKLKTADLLEEHMSKIIESDNIAKKNSKKTVQSSQLLLSNSSVFFPAFEVHLALWLFDFLGMILRLLEPTFECLNQFNKKRSNPLSFLMIFFSVFSSSCAIVSGACIGVSFDV</sequence>
<keyword evidence="1" id="KW-0472">Membrane</keyword>
<evidence type="ECO:0000256" key="1">
    <source>
        <dbReference type="SAM" id="Phobius"/>
    </source>
</evidence>
<dbReference type="AlphaFoldDB" id="A0AAN9JHT8"/>
<feature type="transmembrane region" description="Helical" evidence="1">
    <location>
        <begin position="129"/>
        <end position="155"/>
    </location>
</feature>
<name>A0AAN9JHT8_CANGL</name>
<dbReference type="Proteomes" id="UP001367508">
    <property type="component" value="Unassembled WGS sequence"/>
</dbReference>
<dbReference type="EMBL" id="JAYMYQ010000028">
    <property type="protein sequence ID" value="KAK7298381.1"/>
    <property type="molecule type" value="Genomic_DNA"/>
</dbReference>
<keyword evidence="4" id="KW-1185">Reference proteome</keyword>
<comment type="caution">
    <text evidence="3">The sequence shown here is derived from an EMBL/GenBank/DDBJ whole genome shotgun (WGS) entry which is preliminary data.</text>
</comment>
<evidence type="ECO:0000313" key="4">
    <source>
        <dbReference type="Proteomes" id="UP001367508"/>
    </source>
</evidence>
<keyword evidence="1" id="KW-1133">Transmembrane helix</keyword>